<feature type="coiled-coil region" evidence="5">
    <location>
        <begin position="270"/>
        <end position="297"/>
    </location>
</feature>
<dbReference type="Gene3D" id="3.30.465.10">
    <property type="match status" value="1"/>
</dbReference>
<name>A0A2M8QFY5_9CHLR</name>
<evidence type="ECO:0000256" key="3">
    <source>
        <dbReference type="ARBA" id="ARBA00022827"/>
    </source>
</evidence>
<dbReference type="InterPro" id="IPR051914">
    <property type="entry name" value="FAD-linked_OxidoTrans_Type4"/>
</dbReference>
<evidence type="ECO:0000259" key="6">
    <source>
        <dbReference type="PROSITE" id="PS51387"/>
    </source>
</evidence>
<proteinExistence type="predicted"/>
<dbReference type="SUPFAM" id="SSF55103">
    <property type="entry name" value="FAD-linked oxidases, C-terminal domain"/>
    <property type="match status" value="1"/>
</dbReference>
<dbReference type="InterPro" id="IPR016164">
    <property type="entry name" value="FAD-linked_Oxase-like_C"/>
</dbReference>
<reference evidence="7 8" key="1">
    <citation type="submission" date="2017-11" db="EMBL/GenBank/DDBJ databases">
        <title>Evolution of Phototrophy in the Chloroflexi Phylum Driven by Horizontal Gene Transfer.</title>
        <authorList>
            <person name="Ward L.M."/>
            <person name="Hemp J."/>
            <person name="Shih P.M."/>
            <person name="Mcglynn S.E."/>
            <person name="Fischer W."/>
        </authorList>
    </citation>
    <scope>NUCLEOTIDE SEQUENCE [LARGE SCALE GENOMIC DNA]</scope>
    <source>
        <strain evidence="7">JP3_7</strain>
    </source>
</reference>
<organism evidence="7 8">
    <name type="scientific">Candidatus Thermofonsia Clade 3 bacterium</name>
    <dbReference type="NCBI Taxonomy" id="2364212"/>
    <lineage>
        <taxon>Bacteria</taxon>
        <taxon>Bacillati</taxon>
        <taxon>Chloroflexota</taxon>
        <taxon>Candidatus Thermofontia</taxon>
        <taxon>Candidatus Thermofonsia Clade 3</taxon>
    </lineage>
</organism>
<sequence length="482" mass="51636">MNQAAFLAALRKIFPEHRLLTTPAALAAYESDGLTAFQARPLAVVIPETQEEVIQTVKACYQFGVPFVARGSGTSLSGGALPVKEGVVLALNRLNRILKLDPQQRIAVVEPGAVNIEITKAAAPYGLLYAPDPSSQPICTIGGNVAFNSGGAHCLKYGMTSNHVLGLKVVLPDGEVAELGGDSLESVDADYTGLFVGSEGLFGIALEITVRLLPKPETYRTLLAAYRSLEAAGDAVSSVIASGLLPGALEIMDNLSIQAAEAAVKPGYPLDAAALLIVELEGERAQVEAEWARLKEVIDASRPYLVRIARDDEERMRIWKGRKSAFSAVGRLSPDYIVQDGVVPRRRLGEALAEIEKLSAKWGIRVANVFHAGDGNLHPLIMFDGREPGALQRAEGLASEIIDLCIQLGGSITGEHGVGMEKRQYMPRQFSETDMDAMWALRKAIDPLELANRGKVFPGSEAPALHQVGAHPLERAGVISRE</sequence>
<dbReference type="PANTHER" id="PTHR42934:SF1">
    <property type="entry name" value="GLYCOLATE OXIDASE SUBUNIT GLCD"/>
    <property type="match status" value="1"/>
</dbReference>
<evidence type="ECO:0000313" key="8">
    <source>
        <dbReference type="Proteomes" id="UP000230790"/>
    </source>
</evidence>
<dbReference type="PANTHER" id="PTHR42934">
    <property type="entry name" value="GLYCOLATE OXIDASE SUBUNIT GLCD"/>
    <property type="match status" value="1"/>
</dbReference>
<dbReference type="SUPFAM" id="SSF56176">
    <property type="entry name" value="FAD-binding/transporter-associated domain-like"/>
    <property type="match status" value="1"/>
</dbReference>
<feature type="domain" description="FAD-binding PCMH-type" evidence="6">
    <location>
        <begin position="37"/>
        <end position="215"/>
    </location>
</feature>
<dbReference type="InterPro" id="IPR006094">
    <property type="entry name" value="Oxid_FAD_bind_N"/>
</dbReference>
<dbReference type="InterPro" id="IPR036318">
    <property type="entry name" value="FAD-bd_PCMH-like_sf"/>
</dbReference>
<dbReference type="InterPro" id="IPR016169">
    <property type="entry name" value="FAD-bd_PCMH_sub2"/>
</dbReference>
<evidence type="ECO:0000256" key="2">
    <source>
        <dbReference type="ARBA" id="ARBA00022630"/>
    </source>
</evidence>
<comment type="caution">
    <text evidence="7">The sequence shown here is derived from an EMBL/GenBank/DDBJ whole genome shotgun (WGS) entry which is preliminary data.</text>
</comment>
<evidence type="ECO:0000313" key="7">
    <source>
        <dbReference type="EMBL" id="PJF48723.1"/>
    </source>
</evidence>
<dbReference type="Gene3D" id="1.10.45.10">
    <property type="entry name" value="Vanillyl-alcohol Oxidase, Chain A, domain 4"/>
    <property type="match status" value="1"/>
</dbReference>
<dbReference type="EMBL" id="PGTN01000007">
    <property type="protein sequence ID" value="PJF48723.1"/>
    <property type="molecule type" value="Genomic_DNA"/>
</dbReference>
<accession>A0A2M8QFY5</accession>
<keyword evidence="2" id="KW-0285">Flavoprotein</keyword>
<evidence type="ECO:0000256" key="4">
    <source>
        <dbReference type="ARBA" id="ARBA00023002"/>
    </source>
</evidence>
<dbReference type="GO" id="GO:0071949">
    <property type="term" value="F:FAD binding"/>
    <property type="evidence" value="ECO:0007669"/>
    <property type="project" value="InterPro"/>
</dbReference>
<keyword evidence="5" id="KW-0175">Coiled coil</keyword>
<keyword evidence="3" id="KW-0274">FAD</keyword>
<dbReference type="Gene3D" id="3.30.70.2740">
    <property type="match status" value="1"/>
</dbReference>
<evidence type="ECO:0000256" key="1">
    <source>
        <dbReference type="ARBA" id="ARBA00001974"/>
    </source>
</evidence>
<gene>
    <name evidence="7" type="ORF">CUN48_01890</name>
</gene>
<keyword evidence="4" id="KW-0560">Oxidoreductase</keyword>
<dbReference type="Proteomes" id="UP000230790">
    <property type="component" value="Unassembled WGS sequence"/>
</dbReference>
<dbReference type="InterPro" id="IPR016166">
    <property type="entry name" value="FAD-bd_PCMH"/>
</dbReference>
<protein>
    <submittedName>
        <fullName evidence="7">FAD-binding oxidoreductase</fullName>
    </submittedName>
</protein>
<dbReference type="GO" id="GO:0016491">
    <property type="term" value="F:oxidoreductase activity"/>
    <property type="evidence" value="ECO:0007669"/>
    <property type="project" value="UniProtKB-KW"/>
</dbReference>
<dbReference type="Pfam" id="PF02913">
    <property type="entry name" value="FAD-oxidase_C"/>
    <property type="match status" value="1"/>
</dbReference>
<comment type="cofactor">
    <cofactor evidence="1">
        <name>FAD</name>
        <dbReference type="ChEBI" id="CHEBI:57692"/>
    </cofactor>
</comment>
<dbReference type="AlphaFoldDB" id="A0A2M8QFY5"/>
<dbReference type="InterPro" id="IPR016171">
    <property type="entry name" value="Vanillyl_alc_oxidase_C-sub2"/>
</dbReference>
<evidence type="ECO:0000256" key="5">
    <source>
        <dbReference type="SAM" id="Coils"/>
    </source>
</evidence>
<dbReference type="PROSITE" id="PS51387">
    <property type="entry name" value="FAD_PCMH"/>
    <property type="match status" value="1"/>
</dbReference>
<dbReference type="InterPro" id="IPR004113">
    <property type="entry name" value="FAD-bd_oxidored_4_C"/>
</dbReference>
<dbReference type="Pfam" id="PF01565">
    <property type="entry name" value="FAD_binding_4"/>
    <property type="match status" value="1"/>
</dbReference>